<evidence type="ECO:0000256" key="1">
    <source>
        <dbReference type="SAM" id="Phobius"/>
    </source>
</evidence>
<gene>
    <name evidence="2" type="ORF">EgrG_001159100</name>
</gene>
<dbReference type="Proteomes" id="UP000492820">
    <property type="component" value="Unassembled WGS sequence"/>
</dbReference>
<dbReference type="EMBL" id="LK028604">
    <property type="protein sequence ID" value="CDS24422.1"/>
    <property type="molecule type" value="Genomic_DNA"/>
</dbReference>
<feature type="transmembrane region" description="Helical" evidence="1">
    <location>
        <begin position="102"/>
        <end position="129"/>
    </location>
</feature>
<dbReference type="Gene3D" id="1.20.140.150">
    <property type="match status" value="1"/>
</dbReference>
<name>A0A068X0Z8_ECHGR</name>
<sequence length="262" mass="28346">MRAARKLWVILVTIGVFCVLAAIATNLAAVILPHWMEYTKTSADVYANRGLFQNCKGSFGSECLEISSPLHPYQKCVSTSGTCDEGQMARTGQISRLRVADWALHVTALGLETISSLVCVVYLLAVRYCMSKPSAQSAQSCLAASGYLLWLSAILTTLGIISFEGTSILESITTTIKLKGMTGSLPANDWELVERNYDLSSHLSWASVALGIAGSWFWIAASFVQPPPHITSPSMLALSTSSTVPLYPLAPKQAPQEQQKQK</sequence>
<keyword evidence="1" id="KW-0812">Transmembrane</keyword>
<organism evidence="2">
    <name type="scientific">Echinococcus granulosus</name>
    <name type="common">Hydatid tapeworm</name>
    <dbReference type="NCBI Taxonomy" id="6210"/>
    <lineage>
        <taxon>Eukaryota</taxon>
        <taxon>Metazoa</taxon>
        <taxon>Spiralia</taxon>
        <taxon>Lophotrochozoa</taxon>
        <taxon>Platyhelminthes</taxon>
        <taxon>Cestoda</taxon>
        <taxon>Eucestoda</taxon>
        <taxon>Cyclophyllidea</taxon>
        <taxon>Taeniidae</taxon>
        <taxon>Echinococcus</taxon>
        <taxon>Echinococcus granulosus group</taxon>
    </lineage>
</organism>
<dbReference type="WBParaSite" id="EgrG_001159100">
    <property type="protein sequence ID" value="EgrG_001159100"/>
    <property type="gene ID" value="EgrG_001159100"/>
</dbReference>
<dbReference type="AlphaFoldDB" id="A0A068X0Z8"/>
<reference evidence="2" key="2">
    <citation type="submission" date="2014-06" db="EMBL/GenBank/DDBJ databases">
        <authorList>
            <person name="Aslett M."/>
        </authorList>
    </citation>
    <scope>NUCLEOTIDE SEQUENCE</scope>
</reference>
<evidence type="ECO:0000313" key="3">
    <source>
        <dbReference type="Proteomes" id="UP000492820"/>
    </source>
</evidence>
<dbReference type="OrthoDB" id="10260741at2759"/>
<accession>A0A068X0Z8</accession>
<evidence type="ECO:0000313" key="2">
    <source>
        <dbReference type="EMBL" id="CDS24422.1"/>
    </source>
</evidence>
<feature type="transmembrane region" description="Helical" evidence="1">
    <location>
        <begin position="141"/>
        <end position="163"/>
    </location>
</feature>
<keyword evidence="1" id="KW-1133">Transmembrane helix</keyword>
<keyword evidence="1" id="KW-0472">Membrane</keyword>
<reference evidence="2 3" key="1">
    <citation type="journal article" date="2013" name="Nature">
        <title>The genomes of four tapeworm species reveal adaptations to parasitism.</title>
        <authorList>
            <person name="Tsai I.J."/>
            <person name="Zarowiecki M."/>
            <person name="Holroyd N."/>
            <person name="Garciarrubio A."/>
            <person name="Sanchez-Flores A."/>
            <person name="Brooks K.L."/>
            <person name="Tracey A."/>
            <person name="Bobes R.J."/>
            <person name="Fragoso G."/>
            <person name="Sciutto E."/>
            <person name="Aslett M."/>
            <person name="Beasley H."/>
            <person name="Bennett H.M."/>
            <person name="Cai J."/>
            <person name="Camicia F."/>
            <person name="Clark R."/>
            <person name="Cucher M."/>
            <person name="De Silva N."/>
            <person name="Day T.A."/>
            <person name="Deplazes P."/>
            <person name="Estrada K."/>
            <person name="Fernandez C."/>
            <person name="Holland P.W."/>
            <person name="Hou J."/>
            <person name="Hu S."/>
            <person name="Huckvale T."/>
            <person name="Hung S.S."/>
            <person name="Kamenetzky L."/>
            <person name="Keane J.A."/>
            <person name="Kiss F."/>
            <person name="Koziol U."/>
            <person name="Lambert O."/>
            <person name="Liu K."/>
            <person name="Luo X."/>
            <person name="Luo Y."/>
            <person name="Macchiaroli N."/>
            <person name="Nichol S."/>
            <person name="Paps J."/>
            <person name="Parkinson J."/>
            <person name="Pouchkina-Stantcheva N."/>
            <person name="Riddiford N."/>
            <person name="Rosenzvit M."/>
            <person name="Salinas G."/>
            <person name="Wasmuth J.D."/>
            <person name="Zamanian M."/>
            <person name="Zheng Y."/>
            <person name="Cai X."/>
            <person name="Soberon X."/>
            <person name="Olson P.D."/>
            <person name="Laclette J.P."/>
            <person name="Brehm K."/>
            <person name="Berriman M."/>
            <person name="Garciarrubio A."/>
            <person name="Bobes R.J."/>
            <person name="Fragoso G."/>
            <person name="Sanchez-Flores A."/>
            <person name="Estrada K."/>
            <person name="Cevallos M.A."/>
            <person name="Morett E."/>
            <person name="Gonzalez V."/>
            <person name="Portillo T."/>
            <person name="Ochoa-Leyva A."/>
            <person name="Jose M.V."/>
            <person name="Sciutto E."/>
            <person name="Landa A."/>
            <person name="Jimenez L."/>
            <person name="Valdes V."/>
            <person name="Carrero J.C."/>
            <person name="Larralde C."/>
            <person name="Morales-Montor J."/>
            <person name="Limon-Lason J."/>
            <person name="Soberon X."/>
            <person name="Laclette J.P."/>
        </authorList>
    </citation>
    <scope>NUCLEOTIDE SEQUENCE [LARGE SCALE GENOMIC DNA]</scope>
</reference>
<feature type="transmembrane region" description="Helical" evidence="1">
    <location>
        <begin position="203"/>
        <end position="224"/>
    </location>
</feature>
<evidence type="ECO:0000313" key="4">
    <source>
        <dbReference type="WBParaSite" id="EgrG_001159100"/>
    </source>
</evidence>
<protein>
    <submittedName>
        <fullName evidence="2 4">Expressed conserved protein</fullName>
    </submittedName>
</protein>
<feature type="transmembrane region" description="Helical" evidence="1">
    <location>
        <begin position="7"/>
        <end position="32"/>
    </location>
</feature>
<reference evidence="4" key="3">
    <citation type="submission" date="2020-10" db="UniProtKB">
        <authorList>
            <consortium name="WormBaseParasite"/>
        </authorList>
    </citation>
    <scope>IDENTIFICATION</scope>
</reference>
<proteinExistence type="predicted"/>